<dbReference type="PANTHER" id="PTHR12475">
    <property type="match status" value="1"/>
</dbReference>
<dbReference type="InterPro" id="IPR051490">
    <property type="entry name" value="THEM6_lcsJ_thioesterase"/>
</dbReference>
<dbReference type="Pfam" id="PF13279">
    <property type="entry name" value="4HBT_2"/>
    <property type="match status" value="1"/>
</dbReference>
<accession>A0ABV7H7E8</accession>
<keyword evidence="2" id="KW-1185">Reference proteome</keyword>
<dbReference type="CDD" id="cd00586">
    <property type="entry name" value="4HBT"/>
    <property type="match status" value="1"/>
</dbReference>
<dbReference type="PANTHER" id="PTHR12475:SF4">
    <property type="entry name" value="PROTEIN THEM6"/>
    <property type="match status" value="1"/>
</dbReference>
<name>A0ABV7H7E8_9GAMM</name>
<reference evidence="2" key="1">
    <citation type="journal article" date="2019" name="Int. J. Syst. Evol. Microbiol.">
        <title>The Global Catalogue of Microorganisms (GCM) 10K type strain sequencing project: providing services to taxonomists for standard genome sequencing and annotation.</title>
        <authorList>
            <consortium name="The Broad Institute Genomics Platform"/>
            <consortium name="The Broad Institute Genome Sequencing Center for Infectious Disease"/>
            <person name="Wu L."/>
            <person name="Ma J."/>
        </authorList>
    </citation>
    <scope>NUCLEOTIDE SEQUENCE [LARGE SCALE GENOMIC DNA]</scope>
    <source>
        <strain evidence="2">KCTC 52438</strain>
    </source>
</reference>
<gene>
    <name evidence="1" type="ORF">ACFOEK_02225</name>
</gene>
<proteinExistence type="predicted"/>
<sequence>MKLYFRLLLLWLNLRKTSNITVDDTSVFHSRVWPTDLDFNGHMTNTRYANLFDLSHIQLFSQLGLIPTLKQKRWSPVINARTISYFKELSPFEAFTVTSRLIYWDRNYFYMEQRILNQAGKTSAISYSRELLVDKSNSSSKGIVSFKDALIEAHKVGGVSVSQARKDFDSHSIFDSPEIPEHIKHWKETLSIQKKMAKSQHG</sequence>
<dbReference type="Proteomes" id="UP001595476">
    <property type="component" value="Unassembled WGS sequence"/>
</dbReference>
<dbReference type="SUPFAM" id="SSF54637">
    <property type="entry name" value="Thioesterase/thiol ester dehydrase-isomerase"/>
    <property type="match status" value="1"/>
</dbReference>
<dbReference type="Gene3D" id="3.10.129.10">
    <property type="entry name" value="Hotdog Thioesterase"/>
    <property type="match status" value="1"/>
</dbReference>
<evidence type="ECO:0000313" key="2">
    <source>
        <dbReference type="Proteomes" id="UP001595476"/>
    </source>
</evidence>
<protein>
    <submittedName>
        <fullName evidence="1">Thioesterase family protein</fullName>
    </submittedName>
</protein>
<comment type="caution">
    <text evidence="1">The sequence shown here is derived from an EMBL/GenBank/DDBJ whole genome shotgun (WGS) entry which is preliminary data.</text>
</comment>
<dbReference type="EMBL" id="JBHRSZ010000002">
    <property type="protein sequence ID" value="MFC3149838.1"/>
    <property type="molecule type" value="Genomic_DNA"/>
</dbReference>
<dbReference type="RefSeq" id="WP_386715536.1">
    <property type="nucleotide sequence ID" value="NZ_JBHRSZ010000002.1"/>
</dbReference>
<evidence type="ECO:0000313" key="1">
    <source>
        <dbReference type="EMBL" id="MFC3149838.1"/>
    </source>
</evidence>
<organism evidence="1 2">
    <name type="scientific">Litoribrevibacter euphylliae</name>
    <dbReference type="NCBI Taxonomy" id="1834034"/>
    <lineage>
        <taxon>Bacteria</taxon>
        <taxon>Pseudomonadati</taxon>
        <taxon>Pseudomonadota</taxon>
        <taxon>Gammaproteobacteria</taxon>
        <taxon>Oceanospirillales</taxon>
        <taxon>Oceanospirillaceae</taxon>
        <taxon>Litoribrevibacter</taxon>
    </lineage>
</organism>
<dbReference type="InterPro" id="IPR029069">
    <property type="entry name" value="HotDog_dom_sf"/>
</dbReference>